<dbReference type="SUPFAM" id="SSF53756">
    <property type="entry name" value="UDP-Glycosyltransferase/glycogen phosphorylase"/>
    <property type="match status" value="1"/>
</dbReference>
<evidence type="ECO:0000256" key="3">
    <source>
        <dbReference type="ARBA" id="ARBA00022679"/>
    </source>
</evidence>
<evidence type="ECO:0000259" key="5">
    <source>
        <dbReference type="Pfam" id="PF03007"/>
    </source>
</evidence>
<proteinExistence type="inferred from homology"/>
<feature type="domain" description="O-acyltransferase WSD1-like N-terminal" evidence="5">
    <location>
        <begin position="347"/>
        <end position="508"/>
    </location>
</feature>
<keyword evidence="4" id="KW-0812">Transmembrane</keyword>
<evidence type="ECO:0008006" key="10">
    <source>
        <dbReference type="Google" id="ProtNLM"/>
    </source>
</evidence>
<evidence type="ECO:0000256" key="4">
    <source>
        <dbReference type="SAM" id="Phobius"/>
    </source>
</evidence>
<keyword evidence="3" id="KW-0808">Transferase</keyword>
<accession>A0ABN3GK63</accession>
<feature type="domain" description="Diacylglycerol glucosyltransferase N-terminal" evidence="6">
    <location>
        <begin position="7"/>
        <end position="138"/>
    </location>
</feature>
<keyword evidence="2" id="KW-0328">Glycosyltransferase</keyword>
<organism evidence="8 9">
    <name type="scientific">Saccharopolyspora halophila</name>
    <dbReference type="NCBI Taxonomy" id="405551"/>
    <lineage>
        <taxon>Bacteria</taxon>
        <taxon>Bacillati</taxon>
        <taxon>Actinomycetota</taxon>
        <taxon>Actinomycetes</taxon>
        <taxon>Pseudonocardiales</taxon>
        <taxon>Pseudonocardiaceae</taxon>
        <taxon>Saccharopolyspora</taxon>
    </lineage>
</organism>
<dbReference type="Pfam" id="PF06974">
    <property type="entry name" value="WS_DGAT_C"/>
    <property type="match status" value="1"/>
</dbReference>
<feature type="transmembrane region" description="Helical" evidence="4">
    <location>
        <begin position="649"/>
        <end position="670"/>
    </location>
</feature>
<reference evidence="8 9" key="1">
    <citation type="journal article" date="2019" name="Int. J. Syst. Evol. Microbiol.">
        <title>The Global Catalogue of Microorganisms (GCM) 10K type strain sequencing project: providing services to taxonomists for standard genome sequencing and annotation.</title>
        <authorList>
            <consortium name="The Broad Institute Genomics Platform"/>
            <consortium name="The Broad Institute Genome Sequencing Center for Infectious Disease"/>
            <person name="Wu L."/>
            <person name="Ma J."/>
        </authorList>
    </citation>
    <scope>NUCLEOTIDE SEQUENCE [LARGE SCALE GENOMIC DNA]</scope>
    <source>
        <strain evidence="8 9">JCM 16221</strain>
    </source>
</reference>
<evidence type="ECO:0000313" key="8">
    <source>
        <dbReference type="EMBL" id="GAA2353845.1"/>
    </source>
</evidence>
<dbReference type="Pfam" id="PF03007">
    <property type="entry name" value="WS_DGAT_cat"/>
    <property type="match status" value="1"/>
</dbReference>
<comment type="similarity">
    <text evidence="1">Belongs to the glycosyltransferase 28 family.</text>
</comment>
<dbReference type="InterPro" id="IPR009721">
    <property type="entry name" value="O-acyltransferase_WSD1_C"/>
</dbReference>
<dbReference type="InterPro" id="IPR004255">
    <property type="entry name" value="O-acyltransferase_WSD1_N"/>
</dbReference>
<evidence type="ECO:0000256" key="1">
    <source>
        <dbReference type="ARBA" id="ARBA00006962"/>
    </source>
</evidence>
<keyword evidence="4" id="KW-1133">Transmembrane helix</keyword>
<evidence type="ECO:0000256" key="2">
    <source>
        <dbReference type="ARBA" id="ARBA00022676"/>
    </source>
</evidence>
<name>A0ABN3GK63_9PSEU</name>
<keyword evidence="9" id="KW-1185">Reference proteome</keyword>
<sequence length="758" mass="83248">MWPGCEVEWLDALRIMGRWVPSTFNWIYATNVESTPWLYDFFYDSLWRYRWFANACRRFVGAWCGPLMRREVLGAHPDLIVSTYPLGTAGLDWMRRHGDLAGVPVTAIVSDFAPHPFWVYPDADLHYVMSEASLRAMYRAEPDAVGAVGAPPVRREFRPRDRSAARAEFGLPTTGFTALISCGALGFGAMERAADAALRADGVSRVLVVCGRNDRTRRALAERGDPRLVPIGWTDDMPGLLACSDVVVTNAGGATALEALACGRAVTMFEPIAGHGRANAELMAESELAELCPHATDLTGTLRRWTDDSAELAEREERALKHACTADLDDQVAALADVPQHHGPRSLRPQDAFFVHATTPEVPQQTGAILHLEESARTLEEWRGLLAERIRSRATELPMLSRRLVTRPGRRPQWIHDEVHAPDHVSCRELHSAEVDDEVLAEFFADPVRTDRPPWQLLVLHDSITGRAILAAKMHHSLGDGVAVTSNLVHLLCDEQQPKPASGKVNRPWYRRVPEVLRGLTGLALSGAAPSRCWTGTSSPERSFGHLSLPAAQARAIARDHGVTSTGLMLGLVAEALHRTHRERNPAARFRVMVPRTARTGRGGAGMSEPGNHTLSMSLDLPIGPMPTPWRVRAAARALLQLETSGQPIATGAVMTAMGLLPAGLHRWVVRRVYHRRFFNAIVSVLPGQRRPAHIDGVRITEVLPVLSLADGVGLAVGAIGWGEHFGFGVTTDPALAPRAEVFTEHLRDAFAEMRARR</sequence>
<dbReference type="Pfam" id="PF06925">
    <property type="entry name" value="MGDG_synth"/>
    <property type="match status" value="1"/>
</dbReference>
<protein>
    <recommendedName>
        <fullName evidence="10">Diacylglycerol O-acyltransferase</fullName>
    </recommendedName>
</protein>
<dbReference type="InterPro" id="IPR009695">
    <property type="entry name" value="Diacylglyc_glucosyltr_N"/>
</dbReference>
<gene>
    <name evidence="8" type="ORF">GCM10009854_34830</name>
</gene>
<evidence type="ECO:0000313" key="9">
    <source>
        <dbReference type="Proteomes" id="UP001501218"/>
    </source>
</evidence>
<dbReference type="PANTHER" id="PTHR43025:SF3">
    <property type="entry name" value="MONOGALACTOSYLDIACYLGLYCEROL SYNTHASE 1, CHLOROPLASTIC"/>
    <property type="match status" value="1"/>
</dbReference>
<evidence type="ECO:0000259" key="6">
    <source>
        <dbReference type="Pfam" id="PF06925"/>
    </source>
</evidence>
<keyword evidence="4" id="KW-0472">Membrane</keyword>
<dbReference type="InterPro" id="IPR050519">
    <property type="entry name" value="Glycosyltransf_28_UgtP"/>
</dbReference>
<evidence type="ECO:0000259" key="7">
    <source>
        <dbReference type="Pfam" id="PF06974"/>
    </source>
</evidence>
<dbReference type="EMBL" id="BAAARA010000010">
    <property type="protein sequence ID" value="GAA2353845.1"/>
    <property type="molecule type" value="Genomic_DNA"/>
</dbReference>
<dbReference type="Gene3D" id="3.40.50.2000">
    <property type="entry name" value="Glycogen Phosphorylase B"/>
    <property type="match status" value="1"/>
</dbReference>
<feature type="domain" description="O-acyltransferase WSD1 C-terminal" evidence="7">
    <location>
        <begin position="611"/>
        <end position="754"/>
    </location>
</feature>
<dbReference type="Proteomes" id="UP001501218">
    <property type="component" value="Unassembled WGS sequence"/>
</dbReference>
<comment type="caution">
    <text evidence="8">The sequence shown here is derived from an EMBL/GenBank/DDBJ whole genome shotgun (WGS) entry which is preliminary data.</text>
</comment>
<dbReference type="PANTHER" id="PTHR43025">
    <property type="entry name" value="MONOGALACTOSYLDIACYLGLYCEROL SYNTHASE"/>
    <property type="match status" value="1"/>
</dbReference>